<reference evidence="2 3" key="1">
    <citation type="journal article" date="2023" name="Sci. Data">
        <title>Genome assembly of the Korean intertidal mud-creeper Batillaria attramentaria.</title>
        <authorList>
            <person name="Patra A.K."/>
            <person name="Ho P.T."/>
            <person name="Jun S."/>
            <person name="Lee S.J."/>
            <person name="Kim Y."/>
            <person name="Won Y.J."/>
        </authorList>
    </citation>
    <scope>NUCLEOTIDE SEQUENCE [LARGE SCALE GENOMIC DNA]</scope>
    <source>
        <strain evidence="2">Wonlab-2016</strain>
    </source>
</reference>
<evidence type="ECO:0000256" key="1">
    <source>
        <dbReference type="SAM" id="MobiDB-lite"/>
    </source>
</evidence>
<proteinExistence type="predicted"/>
<protein>
    <submittedName>
        <fullName evidence="2">Uncharacterized protein</fullName>
    </submittedName>
</protein>
<dbReference type="EMBL" id="JACVVK020000295">
    <property type="protein sequence ID" value="KAK7479809.1"/>
    <property type="molecule type" value="Genomic_DNA"/>
</dbReference>
<feature type="compositionally biased region" description="Basic residues" evidence="1">
    <location>
        <begin position="70"/>
        <end position="80"/>
    </location>
</feature>
<name>A0ABD0JXL5_9CAEN</name>
<accession>A0ABD0JXL5</accession>
<gene>
    <name evidence="2" type="ORF">BaRGS_00028989</name>
</gene>
<organism evidence="2 3">
    <name type="scientific">Batillaria attramentaria</name>
    <dbReference type="NCBI Taxonomy" id="370345"/>
    <lineage>
        <taxon>Eukaryota</taxon>
        <taxon>Metazoa</taxon>
        <taxon>Spiralia</taxon>
        <taxon>Lophotrochozoa</taxon>
        <taxon>Mollusca</taxon>
        <taxon>Gastropoda</taxon>
        <taxon>Caenogastropoda</taxon>
        <taxon>Sorbeoconcha</taxon>
        <taxon>Cerithioidea</taxon>
        <taxon>Batillariidae</taxon>
        <taxon>Batillaria</taxon>
    </lineage>
</organism>
<dbReference type="Proteomes" id="UP001519460">
    <property type="component" value="Unassembled WGS sequence"/>
</dbReference>
<evidence type="ECO:0000313" key="3">
    <source>
        <dbReference type="Proteomes" id="UP001519460"/>
    </source>
</evidence>
<feature type="region of interest" description="Disordered" evidence="1">
    <location>
        <begin position="65"/>
        <end position="96"/>
    </location>
</feature>
<dbReference type="AlphaFoldDB" id="A0ABD0JXL5"/>
<evidence type="ECO:0000313" key="2">
    <source>
        <dbReference type="EMBL" id="KAK7479809.1"/>
    </source>
</evidence>
<sequence>METQKLLLPAGTTGLPMKSSVKLKEEVHKGGFFPLPNNAPTFQPTRRTSARTISFSTAIKTQLTGNAKHSINKSCRKPHQARQDVSIQPPRCQVGK</sequence>
<comment type="caution">
    <text evidence="2">The sequence shown here is derived from an EMBL/GenBank/DDBJ whole genome shotgun (WGS) entry which is preliminary data.</text>
</comment>
<keyword evidence="3" id="KW-1185">Reference proteome</keyword>